<evidence type="ECO:0000313" key="3">
    <source>
        <dbReference type="Proteomes" id="UP000823921"/>
    </source>
</evidence>
<accession>A0A9D2SAS7</accession>
<dbReference type="EMBL" id="DWXO01000066">
    <property type="protein sequence ID" value="HJB80642.1"/>
    <property type="molecule type" value="Genomic_DNA"/>
</dbReference>
<reference evidence="2" key="2">
    <citation type="submission" date="2021-04" db="EMBL/GenBank/DDBJ databases">
        <authorList>
            <person name="Gilroy R."/>
        </authorList>
    </citation>
    <scope>NUCLEOTIDE SEQUENCE</scope>
    <source>
        <strain evidence="2">CHK192-8294</strain>
    </source>
</reference>
<comment type="caution">
    <text evidence="2">The sequence shown here is derived from an EMBL/GenBank/DDBJ whole genome shotgun (WGS) entry which is preliminary data.</text>
</comment>
<keyword evidence="1" id="KW-0145">Chemotaxis</keyword>
<dbReference type="SUPFAM" id="SSF103039">
    <property type="entry name" value="CheC-like"/>
    <property type="match status" value="1"/>
</dbReference>
<reference evidence="2" key="1">
    <citation type="journal article" date="2021" name="PeerJ">
        <title>Extensive microbial diversity within the chicken gut microbiome revealed by metagenomics and culture.</title>
        <authorList>
            <person name="Gilroy R."/>
            <person name="Ravi A."/>
            <person name="Getino M."/>
            <person name="Pursley I."/>
            <person name="Horton D.L."/>
            <person name="Alikhan N.F."/>
            <person name="Baker D."/>
            <person name="Gharbi K."/>
            <person name="Hall N."/>
            <person name="Watson M."/>
            <person name="Adriaenssens E.M."/>
            <person name="Foster-Nyarko E."/>
            <person name="Jarju S."/>
            <person name="Secka A."/>
            <person name="Antonio M."/>
            <person name="Oren A."/>
            <person name="Chaudhuri R.R."/>
            <person name="La Ragione R."/>
            <person name="Hildebrand F."/>
            <person name="Pallen M.J."/>
        </authorList>
    </citation>
    <scope>NUCLEOTIDE SEQUENCE</scope>
    <source>
        <strain evidence="2">CHK192-8294</strain>
    </source>
</reference>
<organism evidence="2 3">
    <name type="scientific">Candidatus Flavonifractor intestinigallinarum</name>
    <dbReference type="NCBI Taxonomy" id="2838586"/>
    <lineage>
        <taxon>Bacteria</taxon>
        <taxon>Bacillati</taxon>
        <taxon>Bacillota</taxon>
        <taxon>Clostridia</taxon>
        <taxon>Eubacteriales</taxon>
        <taxon>Oscillospiraceae</taxon>
        <taxon>Flavonifractor</taxon>
    </lineage>
</organism>
<dbReference type="InterPro" id="IPR028976">
    <property type="entry name" value="CheC-like_sf"/>
</dbReference>
<dbReference type="Proteomes" id="UP000823921">
    <property type="component" value="Unassembled WGS sequence"/>
</dbReference>
<gene>
    <name evidence="2" type="ORF">H9712_06635</name>
</gene>
<dbReference type="Gene3D" id="3.40.1550.10">
    <property type="entry name" value="CheC-like"/>
    <property type="match status" value="1"/>
</dbReference>
<dbReference type="AlphaFoldDB" id="A0A9D2SAS7"/>
<dbReference type="GO" id="GO:0006935">
    <property type="term" value="P:chemotaxis"/>
    <property type="evidence" value="ECO:0007669"/>
    <property type="project" value="UniProtKB-KW"/>
</dbReference>
<proteinExistence type="predicted"/>
<sequence length="159" mass="17600">MNLCVEQKLQDILSSSLQDTTIRFAGIRIWEDEAAPSDDICTVHTVLEGRRPAALLLHADRAFLVRLAQAIMHQSVLSTRDVEDVATEYFNIVCGRVVAGLFEADHVSACFQSPCFKPGRYLPKTDSTCRCILNYAGGDHERMQLTYLGLCANEHGANA</sequence>
<evidence type="ECO:0000313" key="2">
    <source>
        <dbReference type="EMBL" id="HJB80642.1"/>
    </source>
</evidence>
<protein>
    <recommendedName>
        <fullName evidence="4">Chemotaxis phosphatase CheX-like domain-containing protein</fullName>
    </recommendedName>
</protein>
<name>A0A9D2SAS7_9FIRM</name>
<evidence type="ECO:0008006" key="4">
    <source>
        <dbReference type="Google" id="ProtNLM"/>
    </source>
</evidence>
<evidence type="ECO:0000256" key="1">
    <source>
        <dbReference type="ARBA" id="ARBA00022500"/>
    </source>
</evidence>